<dbReference type="PANTHER" id="PTHR31793">
    <property type="entry name" value="4-HYDROXYBENZOYL-COA THIOESTERASE FAMILY MEMBER"/>
    <property type="match status" value="1"/>
</dbReference>
<keyword evidence="2" id="KW-1185">Reference proteome</keyword>
<protein>
    <recommendedName>
        <fullName evidence="3">Thioesterase</fullName>
    </recommendedName>
</protein>
<dbReference type="Pfam" id="PF13279">
    <property type="entry name" value="4HBT_2"/>
    <property type="match status" value="1"/>
</dbReference>
<organism evidence="1 2">
    <name type="scientific">Teichococcus deserti</name>
    <dbReference type="NCBI Taxonomy" id="1817963"/>
    <lineage>
        <taxon>Bacteria</taxon>
        <taxon>Pseudomonadati</taxon>
        <taxon>Pseudomonadota</taxon>
        <taxon>Alphaproteobacteria</taxon>
        <taxon>Acetobacterales</taxon>
        <taxon>Roseomonadaceae</taxon>
        <taxon>Roseomonas</taxon>
    </lineage>
</organism>
<dbReference type="RefSeq" id="WP_083747886.1">
    <property type="nucleotide sequence ID" value="NZ_MLCO01000330.1"/>
</dbReference>
<reference evidence="1 2" key="1">
    <citation type="submission" date="2016-10" db="EMBL/GenBank/DDBJ databases">
        <title>Draft Genome sequence of Roseomonas sp. strain M3.</title>
        <authorList>
            <person name="Subhash Y."/>
            <person name="Lee S."/>
        </authorList>
    </citation>
    <scope>NUCLEOTIDE SEQUENCE [LARGE SCALE GENOMIC DNA]</scope>
    <source>
        <strain evidence="1 2">M3</strain>
    </source>
</reference>
<dbReference type="SUPFAM" id="SSF54637">
    <property type="entry name" value="Thioesterase/thiol ester dehydrase-isomerase"/>
    <property type="match status" value="1"/>
</dbReference>
<dbReference type="CDD" id="cd00586">
    <property type="entry name" value="4HBT"/>
    <property type="match status" value="1"/>
</dbReference>
<proteinExistence type="predicted"/>
<dbReference type="EMBL" id="MLCO01000330">
    <property type="protein sequence ID" value="ONG46042.1"/>
    <property type="molecule type" value="Genomic_DNA"/>
</dbReference>
<evidence type="ECO:0008006" key="3">
    <source>
        <dbReference type="Google" id="ProtNLM"/>
    </source>
</evidence>
<dbReference type="Gene3D" id="3.10.129.10">
    <property type="entry name" value="Hotdog Thioesterase"/>
    <property type="match status" value="1"/>
</dbReference>
<gene>
    <name evidence="1" type="ORF">BKE38_25770</name>
</gene>
<dbReference type="InterPro" id="IPR050563">
    <property type="entry name" value="4-hydroxybenzoyl-CoA_TE"/>
</dbReference>
<dbReference type="OrthoDB" id="9803287at2"/>
<dbReference type="AlphaFoldDB" id="A0A1V2GVL2"/>
<sequence>MTMRDEMIETENRGAIGPVRPEWTDHYGHMNMAFYLVAFDMATDLLWPRLGLGPAFRAQGLGTFAAESWVAYQREVLEGMPLAASSEVLAHDAKRLLLRHRLFHAAEGWQSAECEFLFLCVDLEKRKVAAWPDAIQAAFAANQGGAPAKRLSLKRP</sequence>
<dbReference type="GO" id="GO:0047617">
    <property type="term" value="F:fatty acyl-CoA hydrolase activity"/>
    <property type="evidence" value="ECO:0007669"/>
    <property type="project" value="TreeGrafter"/>
</dbReference>
<comment type="caution">
    <text evidence="1">The sequence shown here is derived from an EMBL/GenBank/DDBJ whole genome shotgun (WGS) entry which is preliminary data.</text>
</comment>
<name>A0A1V2GVL2_9PROT</name>
<evidence type="ECO:0000313" key="2">
    <source>
        <dbReference type="Proteomes" id="UP000188879"/>
    </source>
</evidence>
<dbReference type="PANTHER" id="PTHR31793:SF2">
    <property type="entry name" value="BLR1345 PROTEIN"/>
    <property type="match status" value="1"/>
</dbReference>
<dbReference type="Proteomes" id="UP000188879">
    <property type="component" value="Unassembled WGS sequence"/>
</dbReference>
<dbReference type="InterPro" id="IPR029069">
    <property type="entry name" value="HotDog_dom_sf"/>
</dbReference>
<evidence type="ECO:0000313" key="1">
    <source>
        <dbReference type="EMBL" id="ONG46042.1"/>
    </source>
</evidence>
<accession>A0A1V2GVL2</accession>